<evidence type="ECO:0000313" key="2">
    <source>
        <dbReference type="Ensembl" id="ENSAZOP00000000829.1"/>
    </source>
</evidence>
<dbReference type="AlphaFoldDB" id="A0A8B9TXM1"/>
<feature type="transmembrane region" description="Helical" evidence="1">
    <location>
        <begin position="37"/>
        <end position="55"/>
    </location>
</feature>
<dbReference type="Ensembl" id="ENSAZOT00000000900.1">
    <property type="protein sequence ID" value="ENSAZOP00000000829.1"/>
    <property type="gene ID" value="ENSAZOG00000000617.1"/>
</dbReference>
<evidence type="ECO:0000256" key="1">
    <source>
        <dbReference type="SAM" id="Phobius"/>
    </source>
</evidence>
<organism evidence="2 3">
    <name type="scientific">Anas zonorhyncha</name>
    <name type="common">Eastern spot-billed duck</name>
    <dbReference type="NCBI Taxonomy" id="75864"/>
    <lineage>
        <taxon>Eukaryota</taxon>
        <taxon>Metazoa</taxon>
        <taxon>Chordata</taxon>
        <taxon>Craniata</taxon>
        <taxon>Vertebrata</taxon>
        <taxon>Euteleostomi</taxon>
        <taxon>Archelosauria</taxon>
        <taxon>Archosauria</taxon>
        <taxon>Dinosauria</taxon>
        <taxon>Saurischia</taxon>
        <taxon>Theropoda</taxon>
        <taxon>Coelurosauria</taxon>
        <taxon>Aves</taxon>
        <taxon>Neognathae</taxon>
        <taxon>Galloanserae</taxon>
        <taxon>Anseriformes</taxon>
        <taxon>Anatidae</taxon>
        <taxon>Anatinae</taxon>
        <taxon>Anas</taxon>
    </lineage>
</organism>
<accession>A0A8B9TXM1</accession>
<dbReference type="Proteomes" id="UP000694549">
    <property type="component" value="Unplaced"/>
</dbReference>
<sequence length="84" mass="9799">MGLAKSQDHLYIIKYYVQLFISESIIMLPFVTSKHSSHKHLVTAMPLIGFVCILLRRQQMGTIRQMGKHKKTKDWAAQYGCYRI</sequence>
<feature type="transmembrane region" description="Helical" evidence="1">
    <location>
        <begin position="12"/>
        <end position="31"/>
    </location>
</feature>
<name>A0A8B9TXM1_9AVES</name>
<reference evidence="2" key="1">
    <citation type="submission" date="2025-08" db="UniProtKB">
        <authorList>
            <consortium name="Ensembl"/>
        </authorList>
    </citation>
    <scope>IDENTIFICATION</scope>
</reference>
<reference evidence="2" key="2">
    <citation type="submission" date="2025-09" db="UniProtKB">
        <authorList>
            <consortium name="Ensembl"/>
        </authorList>
    </citation>
    <scope>IDENTIFICATION</scope>
</reference>
<evidence type="ECO:0000313" key="3">
    <source>
        <dbReference type="Proteomes" id="UP000694549"/>
    </source>
</evidence>
<keyword evidence="3" id="KW-1185">Reference proteome</keyword>
<keyword evidence="1" id="KW-0472">Membrane</keyword>
<keyword evidence="1" id="KW-0812">Transmembrane</keyword>
<protein>
    <submittedName>
        <fullName evidence="2">Uncharacterized protein</fullName>
    </submittedName>
</protein>
<proteinExistence type="predicted"/>
<keyword evidence="1" id="KW-1133">Transmembrane helix</keyword>